<dbReference type="GO" id="GO:0005829">
    <property type="term" value="C:cytosol"/>
    <property type="evidence" value="ECO:0007669"/>
    <property type="project" value="TreeGrafter"/>
</dbReference>
<sequence length="272" mass="31751">MDALGFSFIVIVVIGFIWLKYKYPDAVLSESGEGPTYSISLRGHEADIDKILQTEMYYYQTLSPEKKKEFVSRVIRFNSSTTFYPQRGLKMEPRHVILVSATFVQITFGLHSSLMDYLNNIKLFPSHYRDPKTNRQYKGEVDLNGMVCLSWEDFEIGLRDAKDGRNVGLHELAHAFAIEIIEKDAHYHELLMKLKPVFMQAKFEINNPYYRHNLLREYGYTNMHEYFAVATEVYFENPGYLANSGSPLYNELCVVFNQDPYKQYSEYEASKQ</sequence>
<gene>
    <name evidence="2" type="ORF">SDC9_63407</name>
</gene>
<dbReference type="InterPro" id="IPR024079">
    <property type="entry name" value="MetalloPept_cat_dom_sf"/>
</dbReference>
<dbReference type="InterPro" id="IPR010384">
    <property type="entry name" value="MtfA_fam"/>
</dbReference>
<dbReference type="PANTHER" id="PTHR30164">
    <property type="entry name" value="MTFA PEPTIDASE"/>
    <property type="match status" value="1"/>
</dbReference>
<dbReference type="Gene3D" id="3.40.390.10">
    <property type="entry name" value="Collagenase (Catalytic Domain)"/>
    <property type="match status" value="1"/>
</dbReference>
<dbReference type="AlphaFoldDB" id="A0A644XSC2"/>
<dbReference type="InterPro" id="IPR042252">
    <property type="entry name" value="MtfA_N"/>
</dbReference>
<name>A0A644XSC2_9ZZZZ</name>
<dbReference type="Gene3D" id="1.10.472.150">
    <property type="entry name" value="Glucose-regulated metallo-peptidase M90, N-terminal domain"/>
    <property type="match status" value="1"/>
</dbReference>
<reference evidence="2" key="1">
    <citation type="submission" date="2019-08" db="EMBL/GenBank/DDBJ databases">
        <authorList>
            <person name="Kucharzyk K."/>
            <person name="Murdoch R.W."/>
            <person name="Higgins S."/>
            <person name="Loffler F."/>
        </authorList>
    </citation>
    <scope>NUCLEOTIDE SEQUENCE</scope>
</reference>
<dbReference type="EMBL" id="VSSQ01002717">
    <property type="protein sequence ID" value="MPM17024.1"/>
    <property type="molecule type" value="Genomic_DNA"/>
</dbReference>
<keyword evidence="1" id="KW-0472">Membrane</keyword>
<dbReference type="CDD" id="cd20170">
    <property type="entry name" value="Peptidase_M90-like"/>
    <property type="match status" value="1"/>
</dbReference>
<dbReference type="SUPFAM" id="SSF55486">
    <property type="entry name" value="Metalloproteases ('zincins'), catalytic domain"/>
    <property type="match status" value="1"/>
</dbReference>
<evidence type="ECO:0008006" key="3">
    <source>
        <dbReference type="Google" id="ProtNLM"/>
    </source>
</evidence>
<proteinExistence type="predicted"/>
<evidence type="ECO:0000256" key="1">
    <source>
        <dbReference type="SAM" id="Phobius"/>
    </source>
</evidence>
<keyword evidence="1" id="KW-1133">Transmembrane helix</keyword>
<protein>
    <recommendedName>
        <fullName evidence="3">Protein MtfA</fullName>
    </recommendedName>
</protein>
<comment type="caution">
    <text evidence="2">The sequence shown here is derived from an EMBL/GenBank/DDBJ whole genome shotgun (WGS) entry which is preliminary data.</text>
</comment>
<dbReference type="GO" id="GO:0008237">
    <property type="term" value="F:metallopeptidase activity"/>
    <property type="evidence" value="ECO:0007669"/>
    <property type="project" value="InterPro"/>
</dbReference>
<organism evidence="2">
    <name type="scientific">bioreactor metagenome</name>
    <dbReference type="NCBI Taxonomy" id="1076179"/>
    <lineage>
        <taxon>unclassified sequences</taxon>
        <taxon>metagenomes</taxon>
        <taxon>ecological metagenomes</taxon>
    </lineage>
</organism>
<accession>A0A644XSC2</accession>
<keyword evidence="1" id="KW-0812">Transmembrane</keyword>
<feature type="transmembrane region" description="Helical" evidence="1">
    <location>
        <begin position="96"/>
        <end position="115"/>
    </location>
</feature>
<evidence type="ECO:0000313" key="2">
    <source>
        <dbReference type="EMBL" id="MPM17024.1"/>
    </source>
</evidence>
<feature type="transmembrane region" description="Helical" evidence="1">
    <location>
        <begin position="6"/>
        <end position="23"/>
    </location>
</feature>
<dbReference type="PANTHER" id="PTHR30164:SF2">
    <property type="entry name" value="PROTEIN MTFA"/>
    <property type="match status" value="1"/>
</dbReference>
<dbReference type="GO" id="GO:0004177">
    <property type="term" value="F:aminopeptidase activity"/>
    <property type="evidence" value="ECO:0007669"/>
    <property type="project" value="TreeGrafter"/>
</dbReference>
<dbReference type="Pfam" id="PF06167">
    <property type="entry name" value="Peptidase_M90"/>
    <property type="match status" value="1"/>
</dbReference>